<dbReference type="EMBL" id="JN882284">
    <property type="protein sequence ID" value="AFC21229.1"/>
    <property type="molecule type" value="Genomic_DNA"/>
</dbReference>
<accession>K4FAU9</accession>
<gene>
    <name evidence="1" type="ORF">GAP31_048</name>
</gene>
<sequence>MAKAPRVNKWLYEIIVQERTCNGWEDSCAEANWSDAVATKKDYRRNGYEARIIERRTPNPDYVAK</sequence>
<dbReference type="RefSeq" id="YP_006986884.1">
    <property type="nucleotide sequence ID" value="NC_019400.1"/>
</dbReference>
<dbReference type="OrthoDB" id="34967at10239"/>
<dbReference type="KEGG" id="vg:13993662"/>
<proteinExistence type="predicted"/>
<dbReference type="GeneID" id="13993662"/>
<organism evidence="1 2">
    <name type="scientific">Cronobacter phage vB_CsaM_GAP31</name>
    <dbReference type="NCBI Taxonomy" id="1141135"/>
    <lineage>
        <taxon>Viruses</taxon>
        <taxon>Duplodnaviria</taxon>
        <taxon>Heunggongvirae</taxon>
        <taxon>Uroviricota</taxon>
        <taxon>Caudoviricetes</taxon>
        <taxon>Vequintavirinae</taxon>
        <taxon>Seunavirus</taxon>
        <taxon>Seunavirus GAP31</taxon>
    </lineage>
</organism>
<dbReference type="Proteomes" id="UP000000458">
    <property type="component" value="Segment"/>
</dbReference>
<keyword evidence="2" id="KW-1185">Reference proteome</keyword>
<evidence type="ECO:0000313" key="2">
    <source>
        <dbReference type="Proteomes" id="UP000000458"/>
    </source>
</evidence>
<name>K4FAU9_9CAUD</name>
<reference evidence="1 2" key="1">
    <citation type="journal article" date="2012" name="J. Virol.">
        <title>Genome Sequence of Cronobacter sakazakii Myovirus vB_CsaM_GAP31.</title>
        <authorList>
            <person name="Abbasifar R."/>
            <person name="Kropinski A.M."/>
            <person name="Sabour P.M."/>
            <person name="Ackermann H.W."/>
            <person name="Alanis Villa A."/>
            <person name="Abbasifar A."/>
            <person name="Griffiths M.W."/>
        </authorList>
    </citation>
    <scope>NUCLEOTIDE SEQUENCE [LARGE SCALE GENOMIC DNA]</scope>
</reference>
<evidence type="ECO:0000313" key="1">
    <source>
        <dbReference type="EMBL" id="AFC21229.1"/>
    </source>
</evidence>
<protein>
    <submittedName>
        <fullName evidence="1">Uncharacterized protein</fullName>
    </submittedName>
</protein>